<dbReference type="Gene3D" id="3.20.20.110">
    <property type="entry name" value="Ribulose bisphosphate carboxylase, large subunit, C-terminal domain"/>
    <property type="match status" value="1"/>
</dbReference>
<feature type="domain" description="Ribulose bisphosphate carboxylase large subunit C-terminal" evidence="1">
    <location>
        <begin position="118"/>
        <end position="231"/>
    </location>
</feature>
<name>A0A399EFM5_9DEIN</name>
<sequence length="364" mass="39447">MPWINATYRLRSTPDQVEARAQALAVEQSLETPPSAVSEAWILEEVLARVEAIWETGPGDYRVVLRINAENSGFEAAGLLNALFGNCSLQEDVELLEVDFPPELVAAFSGPRLGLPGLRRLTGVYGRPLTCTALKPQGLSPTQLAGLAYTFALGGIDIVKDDHNLGQQRYAPFAERVPLIQRAIQRANAETGRNTLYAPMLLGGPKGLAQALWIAREEGIQVVMVAPMILGLPTFYELVQELGMAVLAHPAFAGARIAPPLLPGRFFRLLGADACIFPHHGGRFAYSEDTCAQIARNLTQPWGALRPTLPTPAGGMRVERTEEIVGFYGPDCMLLIGGDLLAAGDRLLERTQAFVRKVARSSVE</sequence>
<reference evidence="2 3" key="1">
    <citation type="submission" date="2018-08" db="EMBL/GenBank/DDBJ databases">
        <title>Meiothermus luteus KCTC 52599 genome sequencing project.</title>
        <authorList>
            <person name="Da Costa M.S."/>
            <person name="Albuquerque L."/>
            <person name="Raposo P."/>
            <person name="Froufe H.J.C."/>
            <person name="Barroso C.S."/>
            <person name="Egas C."/>
        </authorList>
    </citation>
    <scope>NUCLEOTIDE SEQUENCE [LARGE SCALE GENOMIC DNA]</scope>
    <source>
        <strain evidence="2 3">KCTC 52599</strain>
    </source>
</reference>
<evidence type="ECO:0000313" key="2">
    <source>
        <dbReference type="EMBL" id="RIH81959.1"/>
    </source>
</evidence>
<dbReference type="GO" id="GO:0000287">
    <property type="term" value="F:magnesium ion binding"/>
    <property type="evidence" value="ECO:0007669"/>
    <property type="project" value="InterPro"/>
</dbReference>
<protein>
    <submittedName>
        <fullName evidence="2">2,3-diketo-5-methylthiopentyl-1-phosphate enolase</fullName>
        <ecNumber evidence="2">5.3.2.5</ecNumber>
    </submittedName>
</protein>
<dbReference type="GO" id="GO:0015977">
    <property type="term" value="P:carbon fixation"/>
    <property type="evidence" value="ECO:0007669"/>
    <property type="project" value="InterPro"/>
</dbReference>
<accession>A0A399EFM5</accession>
<dbReference type="PANTHER" id="PTHR42704:SF17">
    <property type="entry name" value="RIBULOSE BISPHOSPHATE CARBOXYLASE LARGE CHAIN"/>
    <property type="match status" value="1"/>
</dbReference>
<comment type="caution">
    <text evidence="2">The sequence shown here is derived from an EMBL/GenBank/DDBJ whole genome shotgun (WGS) entry which is preliminary data.</text>
</comment>
<proteinExistence type="predicted"/>
<dbReference type="Proteomes" id="UP000265800">
    <property type="component" value="Unassembled WGS sequence"/>
</dbReference>
<dbReference type="EMBL" id="QWKZ01000129">
    <property type="protein sequence ID" value="RIH81959.1"/>
    <property type="molecule type" value="Genomic_DNA"/>
</dbReference>
<dbReference type="Gene3D" id="3.30.70.150">
    <property type="entry name" value="RuBisCO large subunit, N-terminal domain"/>
    <property type="match status" value="1"/>
</dbReference>
<dbReference type="SFLD" id="SFLDG00301">
    <property type="entry name" value="RuBisCO-like_proteins"/>
    <property type="match status" value="1"/>
</dbReference>
<dbReference type="InterPro" id="IPR000685">
    <property type="entry name" value="RuBisCO_lsu_C"/>
</dbReference>
<keyword evidence="2" id="KW-0413">Isomerase</keyword>
<dbReference type="Pfam" id="PF00016">
    <property type="entry name" value="RuBisCO_large"/>
    <property type="match status" value="1"/>
</dbReference>
<dbReference type="PANTHER" id="PTHR42704">
    <property type="entry name" value="RIBULOSE BISPHOSPHATE CARBOXYLASE"/>
    <property type="match status" value="1"/>
</dbReference>
<dbReference type="RefSeq" id="WP_119361142.1">
    <property type="nucleotide sequence ID" value="NZ_QWKZ01000129.1"/>
</dbReference>
<organism evidence="2 3">
    <name type="scientific">Meiothermus luteus</name>
    <dbReference type="NCBI Taxonomy" id="2026184"/>
    <lineage>
        <taxon>Bacteria</taxon>
        <taxon>Thermotogati</taxon>
        <taxon>Deinococcota</taxon>
        <taxon>Deinococci</taxon>
        <taxon>Thermales</taxon>
        <taxon>Thermaceae</taxon>
        <taxon>Meiothermus</taxon>
    </lineage>
</organism>
<dbReference type="GO" id="GO:0043715">
    <property type="term" value="F:2,3-diketo-5-methylthiopentyl-1-phosphate enolase activity"/>
    <property type="evidence" value="ECO:0007669"/>
    <property type="project" value="UniProtKB-EC"/>
</dbReference>
<dbReference type="EC" id="5.3.2.5" evidence="2"/>
<evidence type="ECO:0000259" key="1">
    <source>
        <dbReference type="Pfam" id="PF00016"/>
    </source>
</evidence>
<evidence type="ECO:0000313" key="3">
    <source>
        <dbReference type="Proteomes" id="UP000265800"/>
    </source>
</evidence>
<dbReference type="SUPFAM" id="SSF51649">
    <property type="entry name" value="RuBisCo, C-terminal domain"/>
    <property type="match status" value="1"/>
</dbReference>
<dbReference type="InterPro" id="IPR036376">
    <property type="entry name" value="RuBisCO_lsu_C_sf"/>
</dbReference>
<dbReference type="InterPro" id="IPR033966">
    <property type="entry name" value="RuBisCO"/>
</dbReference>
<dbReference type="OrthoDB" id="9770811at2"/>
<dbReference type="SFLD" id="SFLDS00014">
    <property type="entry name" value="RuBisCO"/>
    <property type="match status" value="1"/>
</dbReference>
<dbReference type="AlphaFoldDB" id="A0A399EFM5"/>
<dbReference type="CDD" id="cd08210">
    <property type="entry name" value="RLP_RrRLP"/>
    <property type="match status" value="1"/>
</dbReference>
<gene>
    <name evidence="2" type="primary">mtnW</name>
    <name evidence="2" type="ORF">Mlute_02643</name>
</gene>
<keyword evidence="3" id="KW-1185">Reference proteome</keyword>
<dbReference type="SUPFAM" id="SSF54966">
    <property type="entry name" value="RuBisCO, large subunit, small (N-terminal) domain"/>
    <property type="match status" value="1"/>
</dbReference>
<dbReference type="InterPro" id="IPR036422">
    <property type="entry name" value="RuBisCO_lsu_N_sf"/>
</dbReference>
<dbReference type="GO" id="GO:0016984">
    <property type="term" value="F:ribulose-bisphosphate carboxylase activity"/>
    <property type="evidence" value="ECO:0007669"/>
    <property type="project" value="InterPro"/>
</dbReference>